<feature type="signal peptide" evidence="4">
    <location>
        <begin position="1"/>
        <end position="32"/>
    </location>
</feature>
<dbReference type="EMBL" id="JAGSOG010000027">
    <property type="protein sequence ID" value="MBR7833304.1"/>
    <property type="molecule type" value="Genomic_DNA"/>
</dbReference>
<dbReference type="GO" id="GO:0004553">
    <property type="term" value="F:hydrolase activity, hydrolyzing O-glycosyl compounds"/>
    <property type="evidence" value="ECO:0007669"/>
    <property type="project" value="InterPro"/>
</dbReference>
<protein>
    <submittedName>
        <fullName evidence="6">Beta-N-acetylhexosaminidase</fullName>
    </submittedName>
</protein>
<name>A0A941EQK0_9ACTN</name>
<comment type="similarity">
    <text evidence="1">Belongs to the glycosyl hydrolase 3 family.</text>
</comment>
<proteinExistence type="inferred from homology"/>
<organism evidence="6 7">
    <name type="scientific">Actinospica durhamensis</name>
    <dbReference type="NCBI Taxonomy" id="1508375"/>
    <lineage>
        <taxon>Bacteria</taxon>
        <taxon>Bacillati</taxon>
        <taxon>Actinomycetota</taxon>
        <taxon>Actinomycetes</taxon>
        <taxon>Catenulisporales</taxon>
        <taxon>Actinospicaceae</taxon>
        <taxon>Actinospica</taxon>
    </lineage>
</organism>
<reference evidence="6" key="1">
    <citation type="submission" date="2021-04" db="EMBL/GenBank/DDBJ databases">
        <title>Genome based classification of Actinospica acidithermotolerans sp. nov., an actinobacterium isolated from an Indonesian hot spring.</title>
        <authorList>
            <person name="Kusuma A.B."/>
            <person name="Putra K.E."/>
            <person name="Nafisah S."/>
            <person name="Loh J."/>
            <person name="Nouioui I."/>
            <person name="Goodfellow M."/>
        </authorList>
    </citation>
    <scope>NUCLEOTIDE SEQUENCE</scope>
    <source>
        <strain evidence="6">CSCA 57</strain>
    </source>
</reference>
<dbReference type="SUPFAM" id="SSF51445">
    <property type="entry name" value="(Trans)glycosidases"/>
    <property type="match status" value="1"/>
</dbReference>
<sequence length="386" mass="40069">MVHPGNPLSRRDTLFAGATLAAAMSVPGVAHAATADGSVPRSPFEFEAAAELTPRQRAAQRVVFSYPGTTVPQSLLDLIASGLVGGVILYGENISSLSQITSTVQQMHEANQSSPVGAPLLVMTDQEGGKVRRLPGGPVQTAKQIGASADPGPAAGGAGREAGLLLRGAGLNVNLAPVLDVFRTPGDFEDQYQRSFSMNPDVVATCTTAFITAQQEVGVAATAKHFPGLGPASAHQNTDLSPVTLTTSLSDLRAIDERPYIPAIAANLQLVMLSWAVYTALDPDNPAGLSAKIIHRELRHRLGFEGVTITDAISAGALAALGTPPQNAVTAANAGMDLILEATRNVSHGQAVVDALTTALTDGDLDPRESDAALRRILELRCCLAR</sequence>
<dbReference type="PROSITE" id="PS51318">
    <property type="entry name" value="TAT"/>
    <property type="match status" value="1"/>
</dbReference>
<keyword evidence="3" id="KW-0326">Glycosidase</keyword>
<dbReference type="RefSeq" id="WP_212527827.1">
    <property type="nucleotide sequence ID" value="NZ_JAGSOG010000027.1"/>
</dbReference>
<evidence type="ECO:0000313" key="7">
    <source>
        <dbReference type="Proteomes" id="UP000675781"/>
    </source>
</evidence>
<gene>
    <name evidence="6" type="ORF">KDL01_08505</name>
</gene>
<dbReference type="InterPro" id="IPR017853">
    <property type="entry name" value="GH"/>
</dbReference>
<dbReference type="InterPro" id="IPR050226">
    <property type="entry name" value="NagZ_Beta-hexosaminidase"/>
</dbReference>
<keyword evidence="7" id="KW-1185">Reference proteome</keyword>
<evidence type="ECO:0000256" key="2">
    <source>
        <dbReference type="ARBA" id="ARBA00022801"/>
    </source>
</evidence>
<dbReference type="InterPro" id="IPR006311">
    <property type="entry name" value="TAT_signal"/>
</dbReference>
<dbReference type="Pfam" id="PF00933">
    <property type="entry name" value="Glyco_hydro_3"/>
    <property type="match status" value="1"/>
</dbReference>
<dbReference type="InterPro" id="IPR036962">
    <property type="entry name" value="Glyco_hydro_3_N_sf"/>
</dbReference>
<evidence type="ECO:0000259" key="5">
    <source>
        <dbReference type="Pfam" id="PF00933"/>
    </source>
</evidence>
<dbReference type="PANTHER" id="PTHR30480">
    <property type="entry name" value="BETA-HEXOSAMINIDASE-RELATED"/>
    <property type="match status" value="1"/>
</dbReference>
<keyword evidence="2" id="KW-0378">Hydrolase</keyword>
<keyword evidence="4" id="KW-0732">Signal</keyword>
<dbReference type="GO" id="GO:0009254">
    <property type="term" value="P:peptidoglycan turnover"/>
    <property type="evidence" value="ECO:0007669"/>
    <property type="project" value="TreeGrafter"/>
</dbReference>
<evidence type="ECO:0000256" key="3">
    <source>
        <dbReference type="ARBA" id="ARBA00023295"/>
    </source>
</evidence>
<dbReference type="GO" id="GO:0005975">
    <property type="term" value="P:carbohydrate metabolic process"/>
    <property type="evidence" value="ECO:0007669"/>
    <property type="project" value="InterPro"/>
</dbReference>
<evidence type="ECO:0000256" key="1">
    <source>
        <dbReference type="ARBA" id="ARBA00005336"/>
    </source>
</evidence>
<dbReference type="AlphaFoldDB" id="A0A941EQK0"/>
<dbReference type="Gene3D" id="3.20.20.300">
    <property type="entry name" value="Glycoside hydrolase, family 3, N-terminal domain"/>
    <property type="match status" value="1"/>
</dbReference>
<accession>A0A941EQK0</accession>
<dbReference type="InterPro" id="IPR001764">
    <property type="entry name" value="Glyco_hydro_3_N"/>
</dbReference>
<evidence type="ECO:0000313" key="6">
    <source>
        <dbReference type="EMBL" id="MBR7833304.1"/>
    </source>
</evidence>
<dbReference type="PANTHER" id="PTHR30480:SF14">
    <property type="entry name" value="HYDROLASE, PUTATIVE (AFU_ORTHOLOGUE AFUA_4G13770)-RELATED"/>
    <property type="match status" value="1"/>
</dbReference>
<feature type="chain" id="PRO_5037115669" evidence="4">
    <location>
        <begin position="33"/>
        <end position="386"/>
    </location>
</feature>
<feature type="domain" description="Glycoside hydrolase family 3 N-terminal" evidence="5">
    <location>
        <begin position="76"/>
        <end position="380"/>
    </location>
</feature>
<comment type="caution">
    <text evidence="6">The sequence shown here is derived from an EMBL/GenBank/DDBJ whole genome shotgun (WGS) entry which is preliminary data.</text>
</comment>
<dbReference type="Proteomes" id="UP000675781">
    <property type="component" value="Unassembled WGS sequence"/>
</dbReference>
<evidence type="ECO:0000256" key="4">
    <source>
        <dbReference type="SAM" id="SignalP"/>
    </source>
</evidence>